<gene>
    <name evidence="1" type="ORF">SAMN05421768_107207</name>
</gene>
<dbReference type="AlphaFoldDB" id="A0A1N7J296"/>
<dbReference type="STRING" id="112234.SAMN05421768_107207"/>
<dbReference type="EMBL" id="FTNZ01000007">
    <property type="protein sequence ID" value="SIS43478.1"/>
    <property type="molecule type" value="Genomic_DNA"/>
</dbReference>
<evidence type="ECO:0000313" key="2">
    <source>
        <dbReference type="Proteomes" id="UP000186106"/>
    </source>
</evidence>
<name>A0A1N7J296_9FLAO</name>
<organism evidence="1 2">
    <name type="scientific">Chryseobacterium joostei</name>
    <dbReference type="NCBI Taxonomy" id="112234"/>
    <lineage>
        <taxon>Bacteria</taxon>
        <taxon>Pseudomonadati</taxon>
        <taxon>Bacteroidota</taxon>
        <taxon>Flavobacteriia</taxon>
        <taxon>Flavobacteriales</taxon>
        <taxon>Weeksellaceae</taxon>
        <taxon>Chryseobacterium group</taxon>
        <taxon>Chryseobacterium</taxon>
    </lineage>
</organism>
<sequence>MVLILYKNTNIFTNYMLILHKLTLCLNKGAVCHLFKTLFRKRKVIIKIKSLKLK</sequence>
<proteinExistence type="predicted"/>
<dbReference type="Proteomes" id="UP000186106">
    <property type="component" value="Unassembled WGS sequence"/>
</dbReference>
<accession>A0A1N7J296</accession>
<protein>
    <submittedName>
        <fullName evidence="1">Uncharacterized protein</fullName>
    </submittedName>
</protein>
<evidence type="ECO:0000313" key="1">
    <source>
        <dbReference type="EMBL" id="SIS43478.1"/>
    </source>
</evidence>
<reference evidence="1 2" key="1">
    <citation type="submission" date="2017-01" db="EMBL/GenBank/DDBJ databases">
        <authorList>
            <person name="Mah S.A."/>
            <person name="Swanson W.J."/>
            <person name="Moy G.W."/>
            <person name="Vacquier V.D."/>
        </authorList>
    </citation>
    <scope>NUCLEOTIDE SEQUENCE [LARGE SCALE GENOMIC DNA]</scope>
    <source>
        <strain evidence="1 2">DSM 16927</strain>
    </source>
</reference>